<dbReference type="EMBL" id="PVSR01000005">
    <property type="protein sequence ID" value="PRW64285.1"/>
    <property type="molecule type" value="Genomic_DNA"/>
</dbReference>
<dbReference type="InterPro" id="IPR025711">
    <property type="entry name" value="PepSY"/>
</dbReference>
<feature type="compositionally biased region" description="Basic and acidic residues" evidence="1">
    <location>
        <begin position="85"/>
        <end position="110"/>
    </location>
</feature>
<dbReference type="Pfam" id="PF03413">
    <property type="entry name" value="PepSY"/>
    <property type="match status" value="1"/>
</dbReference>
<evidence type="ECO:0000259" key="3">
    <source>
        <dbReference type="Pfam" id="PF03413"/>
    </source>
</evidence>
<comment type="caution">
    <text evidence="4">The sequence shown here is derived from an EMBL/GenBank/DDBJ whole genome shotgun (WGS) entry which is preliminary data.</text>
</comment>
<keyword evidence="5" id="KW-1185">Reference proteome</keyword>
<evidence type="ECO:0000256" key="2">
    <source>
        <dbReference type="SAM" id="SignalP"/>
    </source>
</evidence>
<name>A0A2T0GYU0_ACTMO</name>
<feature type="chain" id="PRO_5015443223" description="PepSY domain-containing protein" evidence="2">
    <location>
        <begin position="27"/>
        <end position="165"/>
    </location>
</feature>
<feature type="signal peptide" evidence="2">
    <location>
        <begin position="1"/>
        <end position="26"/>
    </location>
</feature>
<evidence type="ECO:0000256" key="1">
    <source>
        <dbReference type="SAM" id="MobiDB-lite"/>
    </source>
</evidence>
<evidence type="ECO:0000313" key="4">
    <source>
        <dbReference type="EMBL" id="PRW64285.1"/>
    </source>
</evidence>
<sequence>MPATKRLVAALAVTGGVLAVGSTAVAFGSGDAQQQAPAGGGSPVVREASGQPYTGPNPDDVYTGPDPDDVYTGPDPDDVYTGPEEFYHGPRPRDCTKDAPEVGADQARKTALERVPGKARVTEVELDRCYEFEWELELRDGDTEYEVTVDARSGDVLGYESDRDD</sequence>
<evidence type="ECO:0000313" key="5">
    <source>
        <dbReference type="Proteomes" id="UP000239352"/>
    </source>
</evidence>
<feature type="domain" description="PepSY" evidence="3">
    <location>
        <begin position="103"/>
        <end position="160"/>
    </location>
</feature>
<accession>A0A2T0GYU0</accession>
<dbReference type="InParanoid" id="A0A2T0GYU0"/>
<keyword evidence="2" id="KW-0732">Signal</keyword>
<organism evidence="4 5">
    <name type="scientific">Actinopolyspora mortivallis</name>
    <dbReference type="NCBI Taxonomy" id="33906"/>
    <lineage>
        <taxon>Bacteria</taxon>
        <taxon>Bacillati</taxon>
        <taxon>Actinomycetota</taxon>
        <taxon>Actinomycetes</taxon>
        <taxon>Actinopolysporales</taxon>
        <taxon>Actinopolysporaceae</taxon>
        <taxon>Actinopolyspora</taxon>
    </lineage>
</organism>
<dbReference type="Proteomes" id="UP000239352">
    <property type="component" value="Unassembled WGS sequence"/>
</dbReference>
<feature type="region of interest" description="Disordered" evidence="1">
    <location>
        <begin position="30"/>
        <end position="110"/>
    </location>
</feature>
<protein>
    <recommendedName>
        <fullName evidence="3">PepSY domain-containing protein</fullName>
    </recommendedName>
</protein>
<dbReference type="RefSeq" id="WP_106113040.1">
    <property type="nucleotide sequence ID" value="NZ_PVSR01000005.1"/>
</dbReference>
<reference evidence="4 5" key="1">
    <citation type="submission" date="2018-03" db="EMBL/GenBank/DDBJ databases">
        <title>Actinopolyspora mortivallis from Sahara, screening for active biomolecules.</title>
        <authorList>
            <person name="Selama O."/>
            <person name="Wellington E.M.H."/>
            <person name="Hacene H."/>
        </authorList>
    </citation>
    <scope>NUCLEOTIDE SEQUENCE [LARGE SCALE GENOMIC DNA]</scope>
    <source>
        <strain evidence="4 5">M5A</strain>
    </source>
</reference>
<dbReference type="Gene3D" id="3.10.450.40">
    <property type="match status" value="1"/>
</dbReference>
<proteinExistence type="predicted"/>
<dbReference type="AlphaFoldDB" id="A0A2T0GYU0"/>
<gene>
    <name evidence="4" type="ORF">CEP50_06230</name>
</gene>